<accession>W7WZW4</accession>
<dbReference type="KEGG" id="tet:TTHERM_000494689"/>
<evidence type="ECO:0000313" key="1">
    <source>
        <dbReference type="EMBL" id="EWS72395.1"/>
    </source>
</evidence>
<organism evidence="1 2">
    <name type="scientific">Tetrahymena thermophila (strain SB210)</name>
    <dbReference type="NCBI Taxonomy" id="312017"/>
    <lineage>
        <taxon>Eukaryota</taxon>
        <taxon>Sar</taxon>
        <taxon>Alveolata</taxon>
        <taxon>Ciliophora</taxon>
        <taxon>Intramacronucleata</taxon>
        <taxon>Oligohymenophorea</taxon>
        <taxon>Hymenostomatida</taxon>
        <taxon>Tetrahymenina</taxon>
        <taxon>Tetrahymenidae</taxon>
        <taxon>Tetrahymena</taxon>
    </lineage>
</organism>
<dbReference type="InParanoid" id="W7WZW4"/>
<sequence length="190" mass="22707">MPFIINSQKLNFQITMLFQNIINQMANCKHFKFFKQLYLQIWLNILQFWYYTLSLMQQGLVLPGRKNTMHKIYVIQEIVSFSNIRMKVSQENVKVSVLFAIQTTKQTKIQQNYLVMEDTFSIKLVQVIGQKQTSVVQHVNKQFEKEKMQFIYQLKLYINYLKVLSNCNQQETIPNNSQQSKNYQQSLKNN</sequence>
<dbReference type="AlphaFoldDB" id="W7WZW4"/>
<evidence type="ECO:0000313" key="2">
    <source>
        <dbReference type="Proteomes" id="UP000009168"/>
    </source>
</evidence>
<dbReference type="GeneID" id="24439272"/>
<dbReference type="EMBL" id="GG662512">
    <property type="protein sequence ID" value="EWS72395.1"/>
    <property type="molecule type" value="Genomic_DNA"/>
</dbReference>
<reference evidence="2" key="1">
    <citation type="journal article" date="2006" name="PLoS Biol.">
        <title>Macronuclear genome sequence of the ciliate Tetrahymena thermophila, a model eukaryote.</title>
        <authorList>
            <person name="Eisen J.A."/>
            <person name="Coyne R.S."/>
            <person name="Wu M."/>
            <person name="Wu D."/>
            <person name="Thiagarajan M."/>
            <person name="Wortman J.R."/>
            <person name="Badger J.H."/>
            <person name="Ren Q."/>
            <person name="Amedeo P."/>
            <person name="Jones K.M."/>
            <person name="Tallon L.J."/>
            <person name="Delcher A.L."/>
            <person name="Salzberg S.L."/>
            <person name="Silva J.C."/>
            <person name="Haas B.J."/>
            <person name="Majoros W.H."/>
            <person name="Farzad M."/>
            <person name="Carlton J.M."/>
            <person name="Smith R.K. Jr."/>
            <person name="Garg J."/>
            <person name="Pearlman R.E."/>
            <person name="Karrer K.M."/>
            <person name="Sun L."/>
            <person name="Manning G."/>
            <person name="Elde N.C."/>
            <person name="Turkewitz A.P."/>
            <person name="Asai D.J."/>
            <person name="Wilkes D.E."/>
            <person name="Wang Y."/>
            <person name="Cai H."/>
            <person name="Collins K."/>
            <person name="Stewart B.A."/>
            <person name="Lee S.R."/>
            <person name="Wilamowska K."/>
            <person name="Weinberg Z."/>
            <person name="Ruzzo W.L."/>
            <person name="Wloga D."/>
            <person name="Gaertig J."/>
            <person name="Frankel J."/>
            <person name="Tsao C.-C."/>
            <person name="Gorovsky M.A."/>
            <person name="Keeling P.J."/>
            <person name="Waller R.F."/>
            <person name="Patron N.J."/>
            <person name="Cherry J.M."/>
            <person name="Stover N.A."/>
            <person name="Krieger C.J."/>
            <person name="del Toro C."/>
            <person name="Ryder H.F."/>
            <person name="Williamson S.C."/>
            <person name="Barbeau R.A."/>
            <person name="Hamilton E.P."/>
            <person name="Orias E."/>
        </authorList>
    </citation>
    <scope>NUCLEOTIDE SEQUENCE [LARGE SCALE GENOMIC DNA]</scope>
    <source>
        <strain evidence="2">SB210</strain>
    </source>
</reference>
<protein>
    <submittedName>
        <fullName evidence="1">Uncharacterized protein</fullName>
    </submittedName>
</protein>
<gene>
    <name evidence="1" type="ORF">TTHERM_000494689</name>
</gene>
<name>W7WZW4_TETTS</name>
<proteinExistence type="predicted"/>
<dbReference type="RefSeq" id="XP_012655079.1">
    <property type="nucleotide sequence ID" value="XM_012799625.1"/>
</dbReference>
<keyword evidence="2" id="KW-1185">Reference proteome</keyword>
<dbReference type="Proteomes" id="UP000009168">
    <property type="component" value="Unassembled WGS sequence"/>
</dbReference>